<dbReference type="AlphaFoldDB" id="A0A109W8T2"/>
<feature type="domain" description="HTH araC/xylS-type" evidence="3">
    <location>
        <begin position="199"/>
        <end position="297"/>
    </location>
</feature>
<evidence type="ECO:0000256" key="1">
    <source>
        <dbReference type="ARBA" id="ARBA00023015"/>
    </source>
</evidence>
<reference evidence="5" key="1">
    <citation type="submission" date="2016-02" db="EMBL/GenBank/DDBJ databases">
        <authorList>
            <person name="Holder M.E."/>
            <person name="Ajami N.J."/>
            <person name="Petrosino J.F."/>
        </authorList>
    </citation>
    <scope>NUCLEOTIDE SEQUENCE [LARGE SCALE GENOMIC DNA]</scope>
    <source>
        <strain evidence="5">CCUG 45958</strain>
    </source>
</reference>
<dbReference type="RefSeq" id="WP_062251367.1">
    <property type="nucleotide sequence ID" value="NZ_CP014229.1"/>
</dbReference>
<dbReference type="PROSITE" id="PS01124">
    <property type="entry name" value="HTH_ARAC_FAMILY_2"/>
    <property type="match status" value="1"/>
</dbReference>
<dbReference type="InterPro" id="IPR018060">
    <property type="entry name" value="HTH_AraC"/>
</dbReference>
<dbReference type="PANTHER" id="PTHR43436:SF1">
    <property type="entry name" value="TRANSCRIPTIONAL REGULATORY PROTEIN"/>
    <property type="match status" value="1"/>
</dbReference>
<proteinExistence type="predicted"/>
<gene>
    <name evidence="4" type="ORF">AXF13_01390</name>
</gene>
<dbReference type="PANTHER" id="PTHR43436">
    <property type="entry name" value="ARAC-FAMILY TRANSCRIPTIONAL REGULATOR"/>
    <property type="match status" value="1"/>
</dbReference>
<dbReference type="InterPro" id="IPR009594">
    <property type="entry name" value="Tscrpt_reg_HTH_AraC_N"/>
</dbReference>
<keyword evidence="1" id="KW-0805">Transcription regulation</keyword>
<evidence type="ECO:0000256" key="2">
    <source>
        <dbReference type="ARBA" id="ARBA00023163"/>
    </source>
</evidence>
<sequence length="304" mass="34959">MAEDSQRIAQLNVELKQKLLRYLDSPCIYPTAIEGFNLVRREDVGTPEQCFEKPLVGLVVQGTKHSLMGGREFVYTENQCIVAGIDMPISSYVINPTHETPFLFLYLYLDRHLLSSLTLEMKHNFPETSEDCTSVSIADAGSDILEMFLRLVDLLEKPEQISIRAPMMLRELHYLLLISPHGNILRQLNTPGTQNNQVAQAITWIRENYKIPMRVESLARQVSMSTANLHRHFKLLTGLSPLQYQKQLRLYEAQRLMLVENERASSAAFAVGYESMTQFNREYKRVFGEPPLRDLNRRRVVSTL</sequence>
<dbReference type="Pfam" id="PF06719">
    <property type="entry name" value="AraC_N"/>
    <property type="match status" value="1"/>
</dbReference>
<dbReference type="InterPro" id="IPR009057">
    <property type="entry name" value="Homeodomain-like_sf"/>
</dbReference>
<dbReference type="SUPFAM" id="SSF46689">
    <property type="entry name" value="Homeodomain-like"/>
    <property type="match status" value="2"/>
</dbReference>
<dbReference type="GO" id="GO:0003700">
    <property type="term" value="F:DNA-binding transcription factor activity"/>
    <property type="evidence" value="ECO:0007669"/>
    <property type="project" value="InterPro"/>
</dbReference>
<dbReference type="EMBL" id="CP014229">
    <property type="protein sequence ID" value="AMD88878.1"/>
    <property type="molecule type" value="Genomic_DNA"/>
</dbReference>
<evidence type="ECO:0000259" key="3">
    <source>
        <dbReference type="PROSITE" id="PS01124"/>
    </source>
</evidence>
<dbReference type="SMART" id="SM00342">
    <property type="entry name" value="HTH_ARAC"/>
    <property type="match status" value="1"/>
</dbReference>
<evidence type="ECO:0000313" key="5">
    <source>
        <dbReference type="Proteomes" id="UP000069241"/>
    </source>
</evidence>
<dbReference type="GO" id="GO:0043565">
    <property type="term" value="F:sequence-specific DNA binding"/>
    <property type="evidence" value="ECO:0007669"/>
    <property type="project" value="InterPro"/>
</dbReference>
<dbReference type="STRING" id="44742.AXF13_01390"/>
<organism evidence="4 5">
    <name type="scientific">Desulfovibrio fairfieldensis</name>
    <dbReference type="NCBI Taxonomy" id="44742"/>
    <lineage>
        <taxon>Bacteria</taxon>
        <taxon>Pseudomonadati</taxon>
        <taxon>Thermodesulfobacteriota</taxon>
        <taxon>Desulfovibrionia</taxon>
        <taxon>Desulfovibrionales</taxon>
        <taxon>Desulfovibrionaceae</taxon>
        <taxon>Desulfovibrio</taxon>
    </lineage>
</organism>
<dbReference type="Pfam" id="PF12833">
    <property type="entry name" value="HTH_18"/>
    <property type="match status" value="1"/>
</dbReference>
<keyword evidence="5" id="KW-1185">Reference proteome</keyword>
<protein>
    <submittedName>
        <fullName evidence="4">AraC family transcriptional regulator</fullName>
    </submittedName>
</protein>
<dbReference type="KEGG" id="dfi:AXF13_01390"/>
<evidence type="ECO:0000313" key="4">
    <source>
        <dbReference type="EMBL" id="AMD88878.1"/>
    </source>
</evidence>
<keyword evidence="2" id="KW-0804">Transcription</keyword>
<accession>A0A109W8T2</accession>
<dbReference type="Proteomes" id="UP000069241">
    <property type="component" value="Chromosome"/>
</dbReference>
<name>A0A109W8T2_9BACT</name>
<dbReference type="Gene3D" id="1.10.10.60">
    <property type="entry name" value="Homeodomain-like"/>
    <property type="match status" value="1"/>
</dbReference>